<accession>G0PL45</accession>
<proteinExistence type="predicted"/>
<name>G0PL45_CAEBE</name>
<dbReference type="HOGENOM" id="CLU_2943881_0_0_1"/>
<reference evidence="3" key="1">
    <citation type="submission" date="2011-07" db="EMBL/GenBank/DDBJ databases">
        <authorList>
            <consortium name="Caenorhabditis brenneri Sequencing and Analysis Consortium"/>
            <person name="Wilson R.K."/>
        </authorList>
    </citation>
    <scope>NUCLEOTIDE SEQUENCE [LARGE SCALE GENOMIC DNA]</scope>
    <source>
        <strain evidence="3">PB2801</strain>
    </source>
</reference>
<dbReference type="InParanoid" id="G0PL45"/>
<sequence length="60" mass="7168">MNYEARNREAEGREPEAPVEQRVRRAVNRIYNELPYSDAQILRIRREERLERLARGARSG</sequence>
<dbReference type="Proteomes" id="UP000008068">
    <property type="component" value="Unassembled WGS sequence"/>
</dbReference>
<protein>
    <submittedName>
        <fullName evidence="2">Uncharacterized protein</fullName>
    </submittedName>
</protein>
<dbReference type="EMBL" id="GL381001">
    <property type="protein sequence ID" value="EGT33883.1"/>
    <property type="molecule type" value="Genomic_DNA"/>
</dbReference>
<dbReference type="AlphaFoldDB" id="G0PL45"/>
<keyword evidence="3" id="KW-1185">Reference proteome</keyword>
<feature type="region of interest" description="Disordered" evidence="1">
    <location>
        <begin position="1"/>
        <end position="20"/>
    </location>
</feature>
<gene>
    <name evidence="2" type="ORF">CAEBREN_04071</name>
</gene>
<organism evidence="3">
    <name type="scientific">Caenorhabditis brenneri</name>
    <name type="common">Nematode worm</name>
    <dbReference type="NCBI Taxonomy" id="135651"/>
    <lineage>
        <taxon>Eukaryota</taxon>
        <taxon>Metazoa</taxon>
        <taxon>Ecdysozoa</taxon>
        <taxon>Nematoda</taxon>
        <taxon>Chromadorea</taxon>
        <taxon>Rhabditida</taxon>
        <taxon>Rhabditina</taxon>
        <taxon>Rhabditomorpha</taxon>
        <taxon>Rhabditoidea</taxon>
        <taxon>Rhabditidae</taxon>
        <taxon>Peloderinae</taxon>
        <taxon>Caenorhabditis</taxon>
    </lineage>
</organism>
<evidence type="ECO:0000313" key="3">
    <source>
        <dbReference type="Proteomes" id="UP000008068"/>
    </source>
</evidence>
<evidence type="ECO:0000313" key="2">
    <source>
        <dbReference type="EMBL" id="EGT33883.1"/>
    </source>
</evidence>
<evidence type="ECO:0000256" key="1">
    <source>
        <dbReference type="SAM" id="MobiDB-lite"/>
    </source>
</evidence>